<keyword evidence="1" id="KW-0732">Signal</keyword>
<dbReference type="AlphaFoldDB" id="A0A453DUN5"/>
<reference evidence="2" key="4">
    <citation type="submission" date="2019-03" db="UniProtKB">
        <authorList>
            <consortium name="EnsemblPlants"/>
        </authorList>
    </citation>
    <scope>IDENTIFICATION</scope>
</reference>
<reference evidence="3" key="2">
    <citation type="journal article" date="2017" name="Nat. Plants">
        <title>The Aegilops tauschii genome reveals multiple impacts of transposons.</title>
        <authorList>
            <person name="Zhao G."/>
            <person name="Zou C."/>
            <person name="Li K."/>
            <person name="Wang K."/>
            <person name="Li T."/>
            <person name="Gao L."/>
            <person name="Zhang X."/>
            <person name="Wang H."/>
            <person name="Yang Z."/>
            <person name="Liu X."/>
            <person name="Jiang W."/>
            <person name="Mao L."/>
            <person name="Kong X."/>
            <person name="Jiao Y."/>
            <person name="Jia J."/>
        </authorList>
    </citation>
    <scope>NUCLEOTIDE SEQUENCE [LARGE SCALE GENOMIC DNA]</scope>
    <source>
        <strain evidence="3">cv. AL8/78</strain>
    </source>
</reference>
<feature type="chain" id="PRO_5018987681" evidence="1">
    <location>
        <begin position="24"/>
        <end position="66"/>
    </location>
</feature>
<dbReference type="EnsemblPlants" id="AET3Gv20093900.1">
    <property type="protein sequence ID" value="AET3Gv20093900.1"/>
    <property type="gene ID" value="AET3Gv20093900"/>
</dbReference>
<reference evidence="2" key="3">
    <citation type="journal article" date="2017" name="Nature">
        <title>Genome sequence of the progenitor of the wheat D genome Aegilops tauschii.</title>
        <authorList>
            <person name="Luo M.C."/>
            <person name="Gu Y.Q."/>
            <person name="Puiu D."/>
            <person name="Wang H."/>
            <person name="Twardziok S.O."/>
            <person name="Deal K.R."/>
            <person name="Huo N."/>
            <person name="Zhu T."/>
            <person name="Wang L."/>
            <person name="Wang Y."/>
            <person name="McGuire P.E."/>
            <person name="Liu S."/>
            <person name="Long H."/>
            <person name="Ramasamy R.K."/>
            <person name="Rodriguez J.C."/>
            <person name="Van S.L."/>
            <person name="Yuan L."/>
            <person name="Wang Z."/>
            <person name="Xia Z."/>
            <person name="Xiao L."/>
            <person name="Anderson O.D."/>
            <person name="Ouyang S."/>
            <person name="Liang Y."/>
            <person name="Zimin A.V."/>
            <person name="Pertea G."/>
            <person name="Qi P."/>
            <person name="Bennetzen J.L."/>
            <person name="Dai X."/>
            <person name="Dawson M.W."/>
            <person name="Muller H.G."/>
            <person name="Kugler K."/>
            <person name="Rivarola-Duarte L."/>
            <person name="Spannagl M."/>
            <person name="Mayer K.F.X."/>
            <person name="Lu F.H."/>
            <person name="Bevan M.W."/>
            <person name="Leroy P."/>
            <person name="Li P."/>
            <person name="You F.M."/>
            <person name="Sun Q."/>
            <person name="Liu Z."/>
            <person name="Lyons E."/>
            <person name="Wicker T."/>
            <person name="Salzberg S.L."/>
            <person name="Devos K.M."/>
            <person name="Dvorak J."/>
        </authorList>
    </citation>
    <scope>NUCLEOTIDE SEQUENCE [LARGE SCALE GENOMIC DNA]</scope>
    <source>
        <strain evidence="2">cv. AL8/78</strain>
    </source>
</reference>
<name>A0A453DUN5_AEGTS</name>
<evidence type="ECO:0000256" key="1">
    <source>
        <dbReference type="SAM" id="SignalP"/>
    </source>
</evidence>
<accession>A0A453DUN5</accession>
<organism evidence="2 3">
    <name type="scientific">Aegilops tauschii subsp. strangulata</name>
    <name type="common">Goatgrass</name>
    <dbReference type="NCBI Taxonomy" id="200361"/>
    <lineage>
        <taxon>Eukaryota</taxon>
        <taxon>Viridiplantae</taxon>
        <taxon>Streptophyta</taxon>
        <taxon>Embryophyta</taxon>
        <taxon>Tracheophyta</taxon>
        <taxon>Spermatophyta</taxon>
        <taxon>Magnoliopsida</taxon>
        <taxon>Liliopsida</taxon>
        <taxon>Poales</taxon>
        <taxon>Poaceae</taxon>
        <taxon>BOP clade</taxon>
        <taxon>Pooideae</taxon>
        <taxon>Triticodae</taxon>
        <taxon>Triticeae</taxon>
        <taxon>Triticinae</taxon>
        <taxon>Aegilops</taxon>
    </lineage>
</organism>
<feature type="signal peptide" evidence="1">
    <location>
        <begin position="1"/>
        <end position="23"/>
    </location>
</feature>
<dbReference type="Gramene" id="AET3Gv20093900.1">
    <property type="protein sequence ID" value="AET3Gv20093900.1"/>
    <property type="gene ID" value="AET3Gv20093900"/>
</dbReference>
<sequence length="66" mass="7686">IDSFIVQHVLTFILIPLWKPGTGQDCRETQEEAQGRGLGLWCWLQSWSTHLFAWGPSAWLKEMAQW</sequence>
<evidence type="ECO:0000313" key="2">
    <source>
        <dbReference type="EnsemblPlants" id="AET3Gv20093900.1"/>
    </source>
</evidence>
<dbReference type="Proteomes" id="UP000015105">
    <property type="component" value="Chromosome 3D"/>
</dbReference>
<reference evidence="2" key="5">
    <citation type="journal article" date="2021" name="G3 (Bethesda)">
        <title>Aegilops tauschii genome assembly Aet v5.0 features greater sequence contiguity and improved annotation.</title>
        <authorList>
            <person name="Wang L."/>
            <person name="Zhu T."/>
            <person name="Rodriguez J.C."/>
            <person name="Deal K.R."/>
            <person name="Dubcovsky J."/>
            <person name="McGuire P.E."/>
            <person name="Lux T."/>
            <person name="Spannagl M."/>
            <person name="Mayer K.F.X."/>
            <person name="Baldrich P."/>
            <person name="Meyers B.C."/>
            <person name="Huo N."/>
            <person name="Gu Y.Q."/>
            <person name="Zhou H."/>
            <person name="Devos K.M."/>
            <person name="Bennetzen J.L."/>
            <person name="Unver T."/>
            <person name="Budak H."/>
            <person name="Gulick P.J."/>
            <person name="Galiba G."/>
            <person name="Kalapos B."/>
            <person name="Nelson D.R."/>
            <person name="Li P."/>
            <person name="You F.M."/>
            <person name="Luo M.C."/>
            <person name="Dvorak J."/>
        </authorList>
    </citation>
    <scope>NUCLEOTIDE SEQUENCE [LARGE SCALE GENOMIC DNA]</scope>
    <source>
        <strain evidence="2">cv. AL8/78</strain>
    </source>
</reference>
<proteinExistence type="predicted"/>
<reference evidence="3" key="1">
    <citation type="journal article" date="2014" name="Science">
        <title>Ancient hybridizations among the ancestral genomes of bread wheat.</title>
        <authorList>
            <consortium name="International Wheat Genome Sequencing Consortium,"/>
            <person name="Marcussen T."/>
            <person name="Sandve S.R."/>
            <person name="Heier L."/>
            <person name="Spannagl M."/>
            <person name="Pfeifer M."/>
            <person name="Jakobsen K.S."/>
            <person name="Wulff B.B."/>
            <person name="Steuernagel B."/>
            <person name="Mayer K.F."/>
            <person name="Olsen O.A."/>
        </authorList>
    </citation>
    <scope>NUCLEOTIDE SEQUENCE [LARGE SCALE GENOMIC DNA]</scope>
    <source>
        <strain evidence="3">cv. AL8/78</strain>
    </source>
</reference>
<protein>
    <submittedName>
        <fullName evidence="2">Uncharacterized protein</fullName>
    </submittedName>
</protein>
<evidence type="ECO:0000313" key="3">
    <source>
        <dbReference type="Proteomes" id="UP000015105"/>
    </source>
</evidence>
<keyword evidence="3" id="KW-1185">Reference proteome</keyword>